<evidence type="ECO:0000313" key="3">
    <source>
        <dbReference type="EMBL" id="HDK38082.1"/>
    </source>
</evidence>
<organism evidence="3">
    <name type="scientific">Thiolapillus brandeum</name>
    <dbReference type="NCBI Taxonomy" id="1076588"/>
    <lineage>
        <taxon>Bacteria</taxon>
        <taxon>Pseudomonadati</taxon>
        <taxon>Pseudomonadota</taxon>
        <taxon>Gammaproteobacteria</taxon>
        <taxon>Chromatiales</taxon>
        <taxon>Sedimenticolaceae</taxon>
        <taxon>Thiolapillus</taxon>
    </lineage>
</organism>
<sequence length="191" mass="21786">MARINLLPWREELRKQKQQEFGVTAISSAVIAGLIVLLAHFHVDGLINNQDQRNVYLEGEIDILNERIGRIRELEAMKDNLLARMNVIQELQGSRPESVHLMDELVRTLPEGVHLVTFQQKNKALAMKGIAESNARVSDYMRQIDSSDWITSPRLDVIKTSEAKRRRIANFTMHGNQKPRKPIDDSVKAAP</sequence>
<evidence type="ECO:0000256" key="1">
    <source>
        <dbReference type="SAM" id="MobiDB-lite"/>
    </source>
</evidence>
<evidence type="ECO:0000256" key="2">
    <source>
        <dbReference type="SAM" id="Phobius"/>
    </source>
</evidence>
<keyword evidence="2" id="KW-0472">Membrane</keyword>
<feature type="region of interest" description="Disordered" evidence="1">
    <location>
        <begin position="171"/>
        <end position="191"/>
    </location>
</feature>
<name>A0A831JRP2_9GAMM</name>
<keyword evidence="2" id="KW-0812">Transmembrane</keyword>
<reference evidence="3" key="1">
    <citation type="journal article" date="2020" name="mSystems">
        <title>Genome- and Community-Level Interaction Insights into Carbon Utilization and Element Cycling Functions of Hydrothermarchaeota in Hydrothermal Sediment.</title>
        <authorList>
            <person name="Zhou Z."/>
            <person name="Liu Y."/>
            <person name="Xu W."/>
            <person name="Pan J."/>
            <person name="Luo Z.H."/>
            <person name="Li M."/>
        </authorList>
    </citation>
    <scope>NUCLEOTIDE SEQUENCE [LARGE SCALE GENOMIC DNA]</scope>
    <source>
        <strain evidence="3">HyVt-26</strain>
    </source>
</reference>
<gene>
    <name evidence="3" type="ORF">ENG92_03595</name>
</gene>
<keyword evidence="2" id="KW-1133">Transmembrane helix</keyword>
<feature type="compositionally biased region" description="Basic and acidic residues" evidence="1">
    <location>
        <begin position="181"/>
        <end position="191"/>
    </location>
</feature>
<dbReference type="InterPro" id="IPR007813">
    <property type="entry name" value="PilN"/>
</dbReference>
<dbReference type="PANTHER" id="PTHR40278">
    <property type="entry name" value="DNA UTILIZATION PROTEIN HOFN"/>
    <property type="match status" value="1"/>
</dbReference>
<dbReference type="AlphaFoldDB" id="A0A831JRP2"/>
<dbReference type="InterPro" id="IPR052534">
    <property type="entry name" value="Extracell_DNA_Util/SecSys_Comp"/>
</dbReference>
<dbReference type="EMBL" id="DRCV01000160">
    <property type="protein sequence ID" value="HDK38082.1"/>
    <property type="molecule type" value="Genomic_DNA"/>
</dbReference>
<feature type="transmembrane region" description="Helical" evidence="2">
    <location>
        <begin position="21"/>
        <end position="43"/>
    </location>
</feature>
<dbReference type="GO" id="GO:0043683">
    <property type="term" value="P:type IV pilus assembly"/>
    <property type="evidence" value="ECO:0007669"/>
    <property type="project" value="TreeGrafter"/>
</dbReference>
<comment type="caution">
    <text evidence="3">The sequence shown here is derived from an EMBL/GenBank/DDBJ whole genome shotgun (WGS) entry which is preliminary data.</text>
</comment>
<proteinExistence type="predicted"/>
<dbReference type="Pfam" id="PF05137">
    <property type="entry name" value="PilN"/>
    <property type="match status" value="1"/>
</dbReference>
<dbReference type="PANTHER" id="PTHR40278:SF2">
    <property type="entry name" value="TYPE IV PILUS INNER MEMBRANE COMPONENT PILN"/>
    <property type="match status" value="1"/>
</dbReference>
<protein>
    <submittedName>
        <fullName evidence="3">Pilus assembly protein PilN</fullName>
    </submittedName>
</protein>
<dbReference type="GO" id="GO:0043107">
    <property type="term" value="P:type IV pilus-dependent motility"/>
    <property type="evidence" value="ECO:0007669"/>
    <property type="project" value="TreeGrafter"/>
</dbReference>
<accession>A0A831JRP2</accession>
<dbReference type="Proteomes" id="UP000885822">
    <property type="component" value="Unassembled WGS sequence"/>
</dbReference>